<feature type="transmembrane region" description="Helical" evidence="1">
    <location>
        <begin position="153"/>
        <end position="177"/>
    </location>
</feature>
<dbReference type="RefSeq" id="WP_184808336.1">
    <property type="nucleotide sequence ID" value="NZ_JACHJQ010000001.1"/>
</dbReference>
<keyword evidence="1" id="KW-0812">Transmembrane</keyword>
<keyword evidence="1" id="KW-1133">Transmembrane helix</keyword>
<sequence>MGNLIKAEFRKILTTKMWWAMMIPAVLLALGWAWGVSALITSIVSDISDVDIIEEFNISFDDLSWSVIALTRSMNIATIFPLIFGTLALASELSRRTITTSFLTAPNRGALLSAKAITYVIWGLLYGVVIALGASIGTALGSKSEYLPDAGQWMMIALSGILGCLLWTLLGLGVGALMGSPVGALVILLIYSLIVGPIGDLVMTGLTEGSYLAGFLPNGSANGLTGATASQVLATQVIDLVQNAGGTVDTEGREQFEQVVRGIAGAPGALTLWLSGLVFLVWTGIFFVLGILRNRTRDIT</sequence>
<evidence type="ECO:0000313" key="3">
    <source>
        <dbReference type="Proteomes" id="UP000520767"/>
    </source>
</evidence>
<proteinExistence type="predicted"/>
<dbReference type="Proteomes" id="UP000520767">
    <property type="component" value="Unassembled WGS sequence"/>
</dbReference>
<keyword evidence="1" id="KW-0472">Membrane</keyword>
<reference evidence="2 3" key="1">
    <citation type="submission" date="2020-08" db="EMBL/GenBank/DDBJ databases">
        <title>Genomic Encyclopedia of Type Strains, Phase III (KMG-III): the genomes of soil and plant-associated and newly described type strains.</title>
        <authorList>
            <person name="Whitman W."/>
        </authorList>
    </citation>
    <scope>NUCLEOTIDE SEQUENCE [LARGE SCALE GENOMIC DNA]</scope>
    <source>
        <strain evidence="2 3">CECT 8960</strain>
    </source>
</reference>
<evidence type="ECO:0000313" key="2">
    <source>
        <dbReference type="EMBL" id="MBB4904027.1"/>
    </source>
</evidence>
<accession>A0A7W7PZ72</accession>
<feature type="transmembrane region" description="Helical" evidence="1">
    <location>
        <begin position="270"/>
        <end position="292"/>
    </location>
</feature>
<feature type="transmembrane region" description="Helical" evidence="1">
    <location>
        <begin position="184"/>
        <end position="206"/>
    </location>
</feature>
<feature type="transmembrane region" description="Helical" evidence="1">
    <location>
        <begin position="21"/>
        <end position="45"/>
    </location>
</feature>
<keyword evidence="3" id="KW-1185">Reference proteome</keyword>
<comment type="caution">
    <text evidence="2">The sequence shown here is derived from an EMBL/GenBank/DDBJ whole genome shotgun (WGS) entry which is preliminary data.</text>
</comment>
<dbReference type="GO" id="GO:0140359">
    <property type="term" value="F:ABC-type transporter activity"/>
    <property type="evidence" value="ECO:0007669"/>
    <property type="project" value="InterPro"/>
</dbReference>
<organism evidence="2 3">
    <name type="scientific">Actinophytocola algeriensis</name>
    <dbReference type="NCBI Taxonomy" id="1768010"/>
    <lineage>
        <taxon>Bacteria</taxon>
        <taxon>Bacillati</taxon>
        <taxon>Actinomycetota</taxon>
        <taxon>Actinomycetes</taxon>
        <taxon>Pseudonocardiales</taxon>
        <taxon>Pseudonocardiaceae</taxon>
    </lineage>
</organism>
<feature type="transmembrane region" description="Helical" evidence="1">
    <location>
        <begin position="116"/>
        <end position="141"/>
    </location>
</feature>
<dbReference type="Pfam" id="PF12730">
    <property type="entry name" value="ABC2_membrane_4"/>
    <property type="match status" value="1"/>
</dbReference>
<feature type="transmembrane region" description="Helical" evidence="1">
    <location>
        <begin position="65"/>
        <end position="90"/>
    </location>
</feature>
<dbReference type="GO" id="GO:0005886">
    <property type="term" value="C:plasma membrane"/>
    <property type="evidence" value="ECO:0007669"/>
    <property type="project" value="UniProtKB-SubCell"/>
</dbReference>
<name>A0A7W7PZ72_9PSEU</name>
<dbReference type="AlphaFoldDB" id="A0A7W7PZ72"/>
<dbReference type="EMBL" id="JACHJQ010000001">
    <property type="protein sequence ID" value="MBB4904027.1"/>
    <property type="molecule type" value="Genomic_DNA"/>
</dbReference>
<protein>
    <submittedName>
        <fullName evidence="2">ABC-2 type transport system permease protein</fullName>
    </submittedName>
</protein>
<gene>
    <name evidence="2" type="ORF">FHR82_000237</name>
</gene>
<evidence type="ECO:0000256" key="1">
    <source>
        <dbReference type="SAM" id="Phobius"/>
    </source>
</evidence>